<dbReference type="PANTHER" id="PTHR46060">
    <property type="entry name" value="MARINER MOS1 TRANSPOSASE-LIKE PROTEIN"/>
    <property type="match status" value="1"/>
</dbReference>
<evidence type="ECO:0000313" key="3">
    <source>
        <dbReference type="Proteomes" id="UP000887159"/>
    </source>
</evidence>
<dbReference type="PANTHER" id="PTHR46060:SF2">
    <property type="entry name" value="HISTONE-LYSINE N-METHYLTRANSFERASE SETMAR"/>
    <property type="match status" value="1"/>
</dbReference>
<comment type="caution">
    <text evidence="2">The sequence shown here is derived from an EMBL/GenBank/DDBJ whole genome shotgun (WGS) entry which is preliminary data.</text>
</comment>
<keyword evidence="3" id="KW-1185">Reference proteome</keyword>
<name>A0A8X6VHE7_TRICX</name>
<gene>
    <name evidence="2" type="primary">SETMAR</name>
    <name evidence="2" type="ORF">TNCV_3108041</name>
</gene>
<evidence type="ECO:0000259" key="1">
    <source>
        <dbReference type="Pfam" id="PF17906"/>
    </source>
</evidence>
<dbReference type="Proteomes" id="UP000887159">
    <property type="component" value="Unassembled WGS sequence"/>
</dbReference>
<proteinExistence type="predicted"/>
<dbReference type="GO" id="GO:0000014">
    <property type="term" value="F:single-stranded DNA endodeoxyribonuclease activity"/>
    <property type="evidence" value="ECO:0007669"/>
    <property type="project" value="TreeGrafter"/>
</dbReference>
<dbReference type="GO" id="GO:0015074">
    <property type="term" value="P:DNA integration"/>
    <property type="evidence" value="ECO:0007669"/>
    <property type="project" value="TreeGrafter"/>
</dbReference>
<dbReference type="AlphaFoldDB" id="A0A8X6VHE7"/>
<sequence>MSFSFSKTAKSLKEPGSTLVVQQDEVVVVVVANATFIEKCVSKTIVVLYHFEKRRKAAQSFRNLNEPFGKGKVSEIKCWEWFARFKSGDTSSEDKPERGRTSDFNNQALLAAVEENESLTTLMLAKEFNVNQSTVDRRLKKIRKVWKIAGWFPHELFDNRANRVRMFPEKVCVLTGVSPKGIPKHVHCKKDVWWDRSVCGIDCLPSKWEAVFQVDGDYAPE</sequence>
<evidence type="ECO:0000313" key="2">
    <source>
        <dbReference type="EMBL" id="GFY06125.1"/>
    </source>
</evidence>
<dbReference type="GO" id="GO:0031297">
    <property type="term" value="P:replication fork processing"/>
    <property type="evidence" value="ECO:0007669"/>
    <property type="project" value="TreeGrafter"/>
</dbReference>
<dbReference type="Gene3D" id="1.10.10.1450">
    <property type="match status" value="1"/>
</dbReference>
<dbReference type="Gene3D" id="1.10.10.10">
    <property type="entry name" value="Winged helix-like DNA-binding domain superfamily/Winged helix DNA-binding domain"/>
    <property type="match status" value="1"/>
</dbReference>
<dbReference type="GO" id="GO:0003697">
    <property type="term" value="F:single-stranded DNA binding"/>
    <property type="evidence" value="ECO:0007669"/>
    <property type="project" value="TreeGrafter"/>
</dbReference>
<organism evidence="2 3">
    <name type="scientific">Trichonephila clavipes</name>
    <name type="common">Golden silk orbweaver</name>
    <name type="synonym">Nephila clavipes</name>
    <dbReference type="NCBI Taxonomy" id="2585209"/>
    <lineage>
        <taxon>Eukaryota</taxon>
        <taxon>Metazoa</taxon>
        <taxon>Ecdysozoa</taxon>
        <taxon>Arthropoda</taxon>
        <taxon>Chelicerata</taxon>
        <taxon>Arachnida</taxon>
        <taxon>Araneae</taxon>
        <taxon>Araneomorphae</taxon>
        <taxon>Entelegynae</taxon>
        <taxon>Araneoidea</taxon>
        <taxon>Nephilidae</taxon>
        <taxon>Trichonephila</taxon>
    </lineage>
</organism>
<dbReference type="EMBL" id="BMAU01021257">
    <property type="protein sequence ID" value="GFY06125.1"/>
    <property type="molecule type" value="Genomic_DNA"/>
</dbReference>
<dbReference type="GO" id="GO:0046975">
    <property type="term" value="F:histone H3K36 methyltransferase activity"/>
    <property type="evidence" value="ECO:0007669"/>
    <property type="project" value="TreeGrafter"/>
</dbReference>
<dbReference type="GO" id="GO:0000729">
    <property type="term" value="P:DNA double-strand break processing"/>
    <property type="evidence" value="ECO:0007669"/>
    <property type="project" value="TreeGrafter"/>
</dbReference>
<dbReference type="InterPro" id="IPR041426">
    <property type="entry name" value="Mos1_HTH"/>
</dbReference>
<dbReference type="GO" id="GO:0005634">
    <property type="term" value="C:nucleus"/>
    <property type="evidence" value="ECO:0007669"/>
    <property type="project" value="TreeGrafter"/>
</dbReference>
<dbReference type="GO" id="GO:0044547">
    <property type="term" value="F:DNA topoisomerase binding"/>
    <property type="evidence" value="ECO:0007669"/>
    <property type="project" value="TreeGrafter"/>
</dbReference>
<dbReference type="GO" id="GO:0003690">
    <property type="term" value="F:double-stranded DNA binding"/>
    <property type="evidence" value="ECO:0007669"/>
    <property type="project" value="TreeGrafter"/>
</dbReference>
<reference evidence="2" key="1">
    <citation type="submission" date="2020-08" db="EMBL/GenBank/DDBJ databases">
        <title>Multicomponent nature underlies the extraordinary mechanical properties of spider dragline silk.</title>
        <authorList>
            <person name="Kono N."/>
            <person name="Nakamura H."/>
            <person name="Mori M."/>
            <person name="Yoshida Y."/>
            <person name="Ohtoshi R."/>
            <person name="Malay A.D."/>
            <person name="Moran D.A.P."/>
            <person name="Tomita M."/>
            <person name="Numata K."/>
            <person name="Arakawa K."/>
        </authorList>
    </citation>
    <scope>NUCLEOTIDE SEQUENCE</scope>
</reference>
<dbReference type="Pfam" id="PF17906">
    <property type="entry name" value="HTH_48"/>
    <property type="match status" value="1"/>
</dbReference>
<dbReference type="GO" id="GO:0044774">
    <property type="term" value="P:mitotic DNA integrity checkpoint signaling"/>
    <property type="evidence" value="ECO:0007669"/>
    <property type="project" value="TreeGrafter"/>
</dbReference>
<dbReference type="GO" id="GO:0035861">
    <property type="term" value="C:site of double-strand break"/>
    <property type="evidence" value="ECO:0007669"/>
    <property type="project" value="TreeGrafter"/>
</dbReference>
<dbReference type="InterPro" id="IPR036388">
    <property type="entry name" value="WH-like_DNA-bd_sf"/>
</dbReference>
<dbReference type="InterPro" id="IPR052709">
    <property type="entry name" value="Transposase-MT_Hybrid"/>
</dbReference>
<dbReference type="GO" id="GO:0000793">
    <property type="term" value="C:condensed chromosome"/>
    <property type="evidence" value="ECO:0007669"/>
    <property type="project" value="TreeGrafter"/>
</dbReference>
<dbReference type="GO" id="GO:0006303">
    <property type="term" value="P:double-strand break repair via nonhomologous end joining"/>
    <property type="evidence" value="ECO:0007669"/>
    <property type="project" value="TreeGrafter"/>
</dbReference>
<dbReference type="GO" id="GO:0042800">
    <property type="term" value="F:histone H3K4 methyltransferase activity"/>
    <property type="evidence" value="ECO:0007669"/>
    <property type="project" value="TreeGrafter"/>
</dbReference>
<feature type="domain" description="Mos1 transposase HTH" evidence="1">
    <location>
        <begin position="46"/>
        <end position="89"/>
    </location>
</feature>
<protein>
    <submittedName>
        <fullName evidence="2">Histone-lysine N-methyltransferase SETMAR</fullName>
    </submittedName>
</protein>
<accession>A0A8X6VHE7</accession>